<feature type="chain" id="PRO_5022992168" evidence="2">
    <location>
        <begin position="21"/>
        <end position="282"/>
    </location>
</feature>
<comment type="caution">
    <text evidence="3">The sequence shown here is derived from an EMBL/GenBank/DDBJ whole genome shotgun (WGS) entry which is preliminary data.</text>
</comment>
<evidence type="ECO:0000313" key="3">
    <source>
        <dbReference type="EMBL" id="KAA1117431.1"/>
    </source>
</evidence>
<reference evidence="3 4" key="1">
    <citation type="submission" date="2019-05" db="EMBL/GenBank/DDBJ databases">
        <title>Emergence of the Ug99 lineage of the wheat stem rust pathogen through somatic hybridization.</title>
        <authorList>
            <person name="Li F."/>
            <person name="Upadhyaya N.M."/>
            <person name="Sperschneider J."/>
            <person name="Matny O."/>
            <person name="Nguyen-Phuc H."/>
            <person name="Mago R."/>
            <person name="Raley C."/>
            <person name="Miller M.E."/>
            <person name="Silverstein K.A.T."/>
            <person name="Henningsen E."/>
            <person name="Hirsch C.D."/>
            <person name="Visser B."/>
            <person name="Pretorius Z.A."/>
            <person name="Steffenson B.J."/>
            <person name="Schwessinger B."/>
            <person name="Dodds P.N."/>
            <person name="Figueroa M."/>
        </authorList>
    </citation>
    <scope>NUCLEOTIDE SEQUENCE [LARGE SCALE GENOMIC DNA]</scope>
    <source>
        <strain evidence="3">21-0</strain>
    </source>
</reference>
<name>A0A5B0QVU1_PUCGR</name>
<evidence type="ECO:0000256" key="1">
    <source>
        <dbReference type="SAM" id="MobiDB-lite"/>
    </source>
</evidence>
<evidence type="ECO:0000256" key="2">
    <source>
        <dbReference type="SAM" id="SignalP"/>
    </source>
</evidence>
<proteinExistence type="predicted"/>
<feature type="signal peptide" evidence="2">
    <location>
        <begin position="1"/>
        <end position="20"/>
    </location>
</feature>
<keyword evidence="4" id="KW-1185">Reference proteome</keyword>
<gene>
    <name evidence="3" type="ORF">PGT21_007153</name>
</gene>
<feature type="region of interest" description="Disordered" evidence="1">
    <location>
        <begin position="76"/>
        <end position="111"/>
    </location>
</feature>
<keyword evidence="2" id="KW-0732">Signal</keyword>
<dbReference type="Proteomes" id="UP000324748">
    <property type="component" value="Unassembled WGS sequence"/>
</dbReference>
<evidence type="ECO:0000313" key="4">
    <source>
        <dbReference type="Proteomes" id="UP000324748"/>
    </source>
</evidence>
<feature type="compositionally biased region" description="Basic and acidic residues" evidence="1">
    <location>
        <begin position="80"/>
        <end position="91"/>
    </location>
</feature>
<accession>A0A5B0QVU1</accession>
<protein>
    <submittedName>
        <fullName evidence="3">Uncharacterized protein</fullName>
    </submittedName>
</protein>
<dbReference type="EMBL" id="VSWC01000002">
    <property type="protein sequence ID" value="KAA1117431.1"/>
    <property type="molecule type" value="Genomic_DNA"/>
</dbReference>
<dbReference type="OrthoDB" id="10491413at2759"/>
<sequence>MTVLINVFIASSLLLHNSLAKKSPCDADSLIRQDCIKARDSIKYTPDNKIKDVEQYINAGFQNCFIQVERKAGSDGGSIIKRESSGPEGKEGPSGSDGNGGPSVRHKSSTLPIVTKKDIDAAIGNIFKQCPKSSGTSTTPVDTGSIKLTISTVPPNYLGSYGPNQKMNTAICTPEPKKPGRILQKDCENAFKKIPTDSQGNLIKPETKQLSARFEIAEDSCKLRFSSTDYLPIVESASKLLKLLDSSLVTCKKEPNYMAILKGTTGLNGRIKIEVSSNPSPS</sequence>
<organism evidence="3 4">
    <name type="scientific">Puccinia graminis f. sp. tritici</name>
    <dbReference type="NCBI Taxonomy" id="56615"/>
    <lineage>
        <taxon>Eukaryota</taxon>
        <taxon>Fungi</taxon>
        <taxon>Dikarya</taxon>
        <taxon>Basidiomycota</taxon>
        <taxon>Pucciniomycotina</taxon>
        <taxon>Pucciniomycetes</taxon>
        <taxon>Pucciniales</taxon>
        <taxon>Pucciniaceae</taxon>
        <taxon>Puccinia</taxon>
    </lineage>
</organism>
<dbReference type="AlphaFoldDB" id="A0A5B0QVU1"/>